<comment type="caution">
    <text evidence="3">The sequence shown here is derived from an EMBL/GenBank/DDBJ whole genome shotgun (WGS) entry which is preliminary data.</text>
</comment>
<feature type="transmembrane region" description="Helical" evidence="1">
    <location>
        <begin position="65"/>
        <end position="85"/>
    </location>
</feature>
<evidence type="ECO:0000313" key="3">
    <source>
        <dbReference type="EMBL" id="PIS40445.1"/>
    </source>
</evidence>
<protein>
    <recommendedName>
        <fullName evidence="2">EamA domain-containing protein</fullName>
    </recommendedName>
</protein>
<dbReference type="InterPro" id="IPR037185">
    <property type="entry name" value="EmrE-like"/>
</dbReference>
<evidence type="ECO:0000259" key="2">
    <source>
        <dbReference type="Pfam" id="PF00892"/>
    </source>
</evidence>
<accession>A0A2H0YPL6</accession>
<dbReference type="AlphaFoldDB" id="A0A2H0YPL6"/>
<keyword evidence="1" id="KW-1133">Transmembrane helix</keyword>
<sequence length="189" mass="20676">MSPTAGLLAAFIAFLAWGFGDFAIQRSVRAVGAVPALFFIGAFGLFGLLPFVWSDIPLFFSQGNLDMLLGFTGVATFIYAIFLFKSLGQGKLSVTEPVMSFELPITIAIGILIIGETISSFQLFLTIIIFIGLIITVIHREPSHWWQFFRKHSFLEHRVVLAGIATILSAMTNVFTGVLSQQSKPSLAI</sequence>
<feature type="transmembrane region" description="Helical" evidence="1">
    <location>
        <begin position="159"/>
        <end position="179"/>
    </location>
</feature>
<dbReference type="InterPro" id="IPR000620">
    <property type="entry name" value="EamA_dom"/>
</dbReference>
<keyword evidence="1" id="KW-0812">Transmembrane</keyword>
<reference evidence="4" key="1">
    <citation type="submission" date="2017-09" db="EMBL/GenBank/DDBJ databases">
        <title>Depth-based differentiation of microbial function through sediment-hosted aquifers and enrichment of novel symbionts in the deep terrestrial subsurface.</title>
        <authorList>
            <person name="Probst A.J."/>
            <person name="Ladd B."/>
            <person name="Jarett J.K."/>
            <person name="Geller-Mcgrath D.E."/>
            <person name="Sieber C.M.K."/>
            <person name="Emerson J.B."/>
            <person name="Anantharaman K."/>
            <person name="Thomas B.C."/>
            <person name="Malmstrom R."/>
            <person name="Stieglmeier M."/>
            <person name="Klingl A."/>
            <person name="Woyke T."/>
            <person name="Ryan C.M."/>
            <person name="Banfield J.F."/>
        </authorList>
    </citation>
    <scope>NUCLEOTIDE SEQUENCE [LARGE SCALE GENOMIC DNA]</scope>
</reference>
<evidence type="ECO:0000313" key="4">
    <source>
        <dbReference type="Proteomes" id="UP000236845"/>
    </source>
</evidence>
<feature type="transmembrane region" description="Helical" evidence="1">
    <location>
        <begin position="30"/>
        <end position="53"/>
    </location>
</feature>
<gene>
    <name evidence="3" type="ORF">COT26_03270</name>
</gene>
<evidence type="ECO:0000256" key="1">
    <source>
        <dbReference type="SAM" id="Phobius"/>
    </source>
</evidence>
<dbReference type="SUPFAM" id="SSF103481">
    <property type="entry name" value="Multidrug resistance efflux transporter EmrE"/>
    <property type="match status" value="1"/>
</dbReference>
<dbReference type="EMBL" id="PEXW01000069">
    <property type="protein sequence ID" value="PIS40445.1"/>
    <property type="molecule type" value="Genomic_DNA"/>
</dbReference>
<feature type="transmembrane region" description="Helical" evidence="1">
    <location>
        <begin position="105"/>
        <end position="138"/>
    </location>
</feature>
<organism evidence="3 4">
    <name type="scientific">Candidatus Kerfeldbacteria bacterium CG08_land_8_20_14_0_20_43_14</name>
    <dbReference type="NCBI Taxonomy" id="2014246"/>
    <lineage>
        <taxon>Bacteria</taxon>
        <taxon>Candidatus Kerfeldiibacteriota</taxon>
    </lineage>
</organism>
<dbReference type="GO" id="GO:0016020">
    <property type="term" value="C:membrane"/>
    <property type="evidence" value="ECO:0007669"/>
    <property type="project" value="InterPro"/>
</dbReference>
<name>A0A2H0YPL6_9BACT</name>
<dbReference type="Pfam" id="PF00892">
    <property type="entry name" value="EamA"/>
    <property type="match status" value="1"/>
</dbReference>
<proteinExistence type="predicted"/>
<dbReference type="Proteomes" id="UP000236845">
    <property type="component" value="Unassembled WGS sequence"/>
</dbReference>
<feature type="domain" description="EamA" evidence="2">
    <location>
        <begin position="5"/>
        <end position="137"/>
    </location>
</feature>
<keyword evidence="1" id="KW-0472">Membrane</keyword>